<dbReference type="GO" id="GO:0003700">
    <property type="term" value="F:DNA-binding transcription factor activity"/>
    <property type="evidence" value="ECO:0007669"/>
    <property type="project" value="InterPro"/>
</dbReference>
<evidence type="ECO:0000313" key="6">
    <source>
        <dbReference type="EMBL" id="OAI23959.1"/>
    </source>
</evidence>
<dbReference type="PANTHER" id="PTHR30346:SF28">
    <property type="entry name" value="HTH-TYPE TRANSCRIPTIONAL REGULATOR CYNR"/>
    <property type="match status" value="1"/>
</dbReference>
<dbReference type="GO" id="GO:0032993">
    <property type="term" value="C:protein-DNA complex"/>
    <property type="evidence" value="ECO:0007669"/>
    <property type="project" value="TreeGrafter"/>
</dbReference>
<dbReference type="SUPFAM" id="SSF46785">
    <property type="entry name" value="Winged helix' DNA-binding domain"/>
    <property type="match status" value="1"/>
</dbReference>
<dbReference type="AlphaFoldDB" id="A0AA91I497"/>
<dbReference type="PROSITE" id="PS50931">
    <property type="entry name" value="HTH_LYSR"/>
    <property type="match status" value="1"/>
</dbReference>
<dbReference type="SUPFAM" id="SSF53850">
    <property type="entry name" value="Periplasmic binding protein-like II"/>
    <property type="match status" value="1"/>
</dbReference>
<dbReference type="PRINTS" id="PR00039">
    <property type="entry name" value="HTHLYSR"/>
</dbReference>
<dbReference type="RefSeq" id="WP_064028730.1">
    <property type="nucleotide sequence ID" value="NZ_LUUL01000095.1"/>
</dbReference>
<protein>
    <submittedName>
        <fullName evidence="6">LysR family transcriptional regulator</fullName>
    </submittedName>
</protein>
<dbReference type="Gene3D" id="1.10.10.10">
    <property type="entry name" value="Winged helix-like DNA-binding domain superfamily/Winged helix DNA-binding domain"/>
    <property type="match status" value="1"/>
</dbReference>
<dbReference type="Pfam" id="PF03466">
    <property type="entry name" value="LysR_substrate"/>
    <property type="match status" value="1"/>
</dbReference>
<dbReference type="FunFam" id="1.10.10.10:FF:000001">
    <property type="entry name" value="LysR family transcriptional regulator"/>
    <property type="match status" value="1"/>
</dbReference>
<evidence type="ECO:0000259" key="5">
    <source>
        <dbReference type="PROSITE" id="PS50931"/>
    </source>
</evidence>
<keyword evidence="2" id="KW-0805">Transcription regulation</keyword>
<dbReference type="Proteomes" id="UP000077734">
    <property type="component" value="Unassembled WGS sequence"/>
</dbReference>
<organism evidence="6 7">
    <name type="scientific">Methylomonas koyamae</name>
    <dbReference type="NCBI Taxonomy" id="702114"/>
    <lineage>
        <taxon>Bacteria</taxon>
        <taxon>Pseudomonadati</taxon>
        <taxon>Pseudomonadota</taxon>
        <taxon>Gammaproteobacteria</taxon>
        <taxon>Methylococcales</taxon>
        <taxon>Methylococcaceae</taxon>
        <taxon>Methylomonas</taxon>
    </lineage>
</organism>
<evidence type="ECO:0000256" key="4">
    <source>
        <dbReference type="ARBA" id="ARBA00023163"/>
    </source>
</evidence>
<dbReference type="InterPro" id="IPR036390">
    <property type="entry name" value="WH_DNA-bd_sf"/>
</dbReference>
<dbReference type="GO" id="GO:0003677">
    <property type="term" value="F:DNA binding"/>
    <property type="evidence" value="ECO:0007669"/>
    <property type="project" value="UniProtKB-KW"/>
</dbReference>
<gene>
    <name evidence="6" type="ORF">A1356_17060</name>
</gene>
<evidence type="ECO:0000313" key="7">
    <source>
        <dbReference type="Proteomes" id="UP000077734"/>
    </source>
</evidence>
<keyword evidence="7" id="KW-1185">Reference proteome</keyword>
<accession>A0AA91I497</accession>
<keyword evidence="3" id="KW-0238">DNA-binding</keyword>
<dbReference type="CDD" id="cd05466">
    <property type="entry name" value="PBP2_LTTR_substrate"/>
    <property type="match status" value="1"/>
</dbReference>
<evidence type="ECO:0000256" key="2">
    <source>
        <dbReference type="ARBA" id="ARBA00023015"/>
    </source>
</evidence>
<dbReference type="Gene3D" id="3.40.190.10">
    <property type="entry name" value="Periplasmic binding protein-like II"/>
    <property type="match status" value="2"/>
</dbReference>
<feature type="domain" description="HTH lysR-type" evidence="5">
    <location>
        <begin position="1"/>
        <end position="58"/>
    </location>
</feature>
<keyword evidence="4" id="KW-0804">Transcription</keyword>
<dbReference type="EMBL" id="LUUL01000095">
    <property type="protein sequence ID" value="OAI23959.1"/>
    <property type="molecule type" value="Genomic_DNA"/>
</dbReference>
<sequence length="291" mass="33167">MEMQQIRYFLAVCDKGSFTRAAQSAYVAQPSLTQAIKKLEDELGGELFSRERSGCRLTSLGRLVEPTLRQIFREAQTIKAEAVRFSRLNTVPLRIGVMTTIAAQHMSPFFADFQQERPHVELELVVDSECNLAQQLDEGGLDLMVSAPTSPLPAHLRSLKLYEERYVVVFNDKHRFNQLEVIDLVTIQSEPYLDRLNCELRETLRGVCQGRQINLYAAYRSNSEEWILSMVRAGIGVALMPEFSVPKRGDKLKTRYLSDPEIRRTIFAVYQDSAATNPEVNQLLEKFKVGF</sequence>
<dbReference type="InterPro" id="IPR005119">
    <property type="entry name" value="LysR_subst-bd"/>
</dbReference>
<reference evidence="6 7" key="1">
    <citation type="submission" date="2016-03" db="EMBL/GenBank/DDBJ databases">
        <authorList>
            <person name="Heylen K."/>
            <person name="De Vos P."/>
            <person name="Vekeman B."/>
        </authorList>
    </citation>
    <scope>NUCLEOTIDE SEQUENCE [LARGE SCALE GENOMIC DNA]</scope>
    <source>
        <strain evidence="6 7">R-49807</strain>
    </source>
</reference>
<dbReference type="Pfam" id="PF00126">
    <property type="entry name" value="HTH_1"/>
    <property type="match status" value="1"/>
</dbReference>
<dbReference type="InterPro" id="IPR036388">
    <property type="entry name" value="WH-like_DNA-bd_sf"/>
</dbReference>
<name>A0AA91I497_9GAMM</name>
<comment type="caution">
    <text evidence="6">The sequence shown here is derived from an EMBL/GenBank/DDBJ whole genome shotgun (WGS) entry which is preliminary data.</text>
</comment>
<comment type="similarity">
    <text evidence="1">Belongs to the LysR transcriptional regulatory family.</text>
</comment>
<dbReference type="InterPro" id="IPR000847">
    <property type="entry name" value="LysR_HTH_N"/>
</dbReference>
<dbReference type="PANTHER" id="PTHR30346">
    <property type="entry name" value="TRANSCRIPTIONAL DUAL REGULATOR HCAR-RELATED"/>
    <property type="match status" value="1"/>
</dbReference>
<evidence type="ECO:0000256" key="3">
    <source>
        <dbReference type="ARBA" id="ARBA00023125"/>
    </source>
</evidence>
<evidence type="ECO:0000256" key="1">
    <source>
        <dbReference type="ARBA" id="ARBA00009437"/>
    </source>
</evidence>
<proteinExistence type="inferred from homology"/>